<evidence type="ECO:0000259" key="1">
    <source>
        <dbReference type="PROSITE" id="PS51677"/>
    </source>
</evidence>
<evidence type="ECO:0000313" key="3">
    <source>
        <dbReference type="Proteomes" id="UP000677082"/>
    </source>
</evidence>
<dbReference type="Pfam" id="PF01522">
    <property type="entry name" value="Polysacc_deac_1"/>
    <property type="match status" value="1"/>
</dbReference>
<dbReference type="RefSeq" id="WP_213008280.1">
    <property type="nucleotide sequence ID" value="NZ_BOQN01000054.1"/>
</dbReference>
<keyword evidence="3" id="KW-1185">Reference proteome</keyword>
<comment type="caution">
    <text evidence="2">The sequence shown here is derived from an EMBL/GenBank/DDBJ whole genome shotgun (WGS) entry which is preliminary data.</text>
</comment>
<dbReference type="InterPro" id="IPR002509">
    <property type="entry name" value="NODB_dom"/>
</dbReference>
<dbReference type="Proteomes" id="UP000677082">
    <property type="component" value="Unassembled WGS sequence"/>
</dbReference>
<proteinExistence type="predicted"/>
<accession>A0A919TBA3</accession>
<evidence type="ECO:0000313" key="2">
    <source>
        <dbReference type="EMBL" id="GIM92400.1"/>
    </source>
</evidence>
<dbReference type="InterPro" id="IPR050248">
    <property type="entry name" value="Polysacc_deacetylase_ArnD"/>
</dbReference>
<feature type="domain" description="NodB homology" evidence="1">
    <location>
        <begin position="43"/>
        <end position="221"/>
    </location>
</feature>
<sequence length="229" mass="24721">MDSTPAVLRHAVGALLKWREPAVRAVSRLIPADVLWYVDTGEPVFALTFDDGPGPETTPGLLEVLGRHAAKATFFLIGERVRAHPELVAAITAAGHEIANHLMRDERSALIPDARFRRDLAEVTELLAPYGPVKWFRPGSGVFTPRMLRSAAEQDLRAVLGTLVAANRDGPADARIAPDLAVGVRPGSIVVLHEGTPRRRGVVETTDELLGILSRRGLSAVTVSDLVTR</sequence>
<dbReference type="GO" id="GO:0016810">
    <property type="term" value="F:hydrolase activity, acting on carbon-nitrogen (but not peptide) bonds"/>
    <property type="evidence" value="ECO:0007669"/>
    <property type="project" value="InterPro"/>
</dbReference>
<dbReference type="PANTHER" id="PTHR10587:SF137">
    <property type="entry name" value="4-DEOXY-4-FORMAMIDO-L-ARABINOSE-PHOSPHOUNDECAPRENOL DEFORMYLASE ARND-RELATED"/>
    <property type="match status" value="1"/>
</dbReference>
<name>A0A919TBA3_9ACTN</name>
<dbReference type="AlphaFoldDB" id="A0A919TBA3"/>
<dbReference type="SUPFAM" id="SSF88713">
    <property type="entry name" value="Glycoside hydrolase/deacetylase"/>
    <property type="match status" value="1"/>
</dbReference>
<organism evidence="2 3">
    <name type="scientific">Paractinoplanes toevensis</name>
    <dbReference type="NCBI Taxonomy" id="571911"/>
    <lineage>
        <taxon>Bacteria</taxon>
        <taxon>Bacillati</taxon>
        <taxon>Actinomycetota</taxon>
        <taxon>Actinomycetes</taxon>
        <taxon>Micromonosporales</taxon>
        <taxon>Micromonosporaceae</taxon>
        <taxon>Paractinoplanes</taxon>
    </lineage>
</organism>
<protein>
    <recommendedName>
        <fullName evidence="1">NodB homology domain-containing protein</fullName>
    </recommendedName>
</protein>
<dbReference type="PANTHER" id="PTHR10587">
    <property type="entry name" value="GLYCOSYL TRANSFERASE-RELATED"/>
    <property type="match status" value="1"/>
</dbReference>
<dbReference type="Gene3D" id="3.20.20.370">
    <property type="entry name" value="Glycoside hydrolase/deacetylase"/>
    <property type="match status" value="1"/>
</dbReference>
<dbReference type="EMBL" id="BOQN01000054">
    <property type="protein sequence ID" value="GIM92400.1"/>
    <property type="molecule type" value="Genomic_DNA"/>
</dbReference>
<reference evidence="2 3" key="1">
    <citation type="submission" date="2021-03" db="EMBL/GenBank/DDBJ databases">
        <title>Whole genome shotgun sequence of Actinoplanes toevensis NBRC 105298.</title>
        <authorList>
            <person name="Komaki H."/>
            <person name="Tamura T."/>
        </authorList>
    </citation>
    <scope>NUCLEOTIDE SEQUENCE [LARGE SCALE GENOMIC DNA]</scope>
    <source>
        <strain evidence="2 3">NBRC 105298</strain>
    </source>
</reference>
<dbReference type="GO" id="GO:0005975">
    <property type="term" value="P:carbohydrate metabolic process"/>
    <property type="evidence" value="ECO:0007669"/>
    <property type="project" value="InterPro"/>
</dbReference>
<dbReference type="PROSITE" id="PS51677">
    <property type="entry name" value="NODB"/>
    <property type="match status" value="1"/>
</dbReference>
<gene>
    <name evidence="2" type="ORF">Ato02nite_041930</name>
</gene>
<dbReference type="InterPro" id="IPR011330">
    <property type="entry name" value="Glyco_hydro/deAcase_b/a-brl"/>
</dbReference>